<dbReference type="EMBL" id="CP042425">
    <property type="protein sequence ID" value="QEL19748.1"/>
    <property type="molecule type" value="Genomic_DNA"/>
</dbReference>
<dbReference type="EC" id="3.2.1.33" evidence="3"/>
<proteinExistence type="predicted"/>
<dbReference type="InterPro" id="IPR012341">
    <property type="entry name" value="6hp_glycosidase-like_sf"/>
</dbReference>
<evidence type="ECO:0000259" key="1">
    <source>
        <dbReference type="Pfam" id="PF06202"/>
    </source>
</evidence>
<dbReference type="Gene3D" id="1.50.10.10">
    <property type="match status" value="1"/>
</dbReference>
<dbReference type="InterPro" id="IPR032790">
    <property type="entry name" value="GDE_C"/>
</dbReference>
<dbReference type="Pfam" id="PF06202">
    <property type="entry name" value="GDE_C"/>
    <property type="match status" value="1"/>
</dbReference>
<gene>
    <name evidence="3" type="ORF">PX52LOC_06827</name>
</gene>
<keyword evidence="3" id="KW-0378">Hydrolase</keyword>
<dbReference type="Proteomes" id="UP000324974">
    <property type="component" value="Chromosome"/>
</dbReference>
<accession>A0A5C1AS82</accession>
<dbReference type="AlphaFoldDB" id="A0A5C1AS82"/>
<feature type="domain" description="Glycogen debranching enzyme C-terminal" evidence="1">
    <location>
        <begin position="319"/>
        <end position="673"/>
    </location>
</feature>
<dbReference type="KEGG" id="lrs:PX52LOC_06827"/>
<dbReference type="PANTHER" id="PTHR10569:SF2">
    <property type="entry name" value="GLYCOGEN DEBRANCHING ENZYME"/>
    <property type="match status" value="1"/>
</dbReference>
<reference evidence="4" key="1">
    <citation type="submission" date="2019-08" db="EMBL/GenBank/DDBJ databases">
        <title>Limnoglobus roseus gen. nov., sp. nov., a novel freshwater planctomycete with a giant genome from the family Gemmataceae.</title>
        <authorList>
            <person name="Kulichevskaya I.S."/>
            <person name="Naumoff D.G."/>
            <person name="Miroshnikov K."/>
            <person name="Ivanova A."/>
            <person name="Philippov D.A."/>
            <person name="Hakobyan A."/>
            <person name="Rijpstra I.C."/>
            <person name="Sinninghe Damste J.S."/>
            <person name="Liesack W."/>
            <person name="Dedysh S.N."/>
        </authorList>
    </citation>
    <scope>NUCLEOTIDE SEQUENCE [LARGE SCALE GENOMIC DNA]</scope>
    <source>
        <strain evidence="4">PX52</strain>
    </source>
</reference>
<dbReference type="GO" id="GO:0005980">
    <property type="term" value="P:glycogen catabolic process"/>
    <property type="evidence" value="ECO:0007669"/>
    <property type="project" value="InterPro"/>
</dbReference>
<keyword evidence="3" id="KW-0326">Glycosidase</keyword>
<name>A0A5C1AS82_9BACT</name>
<dbReference type="RefSeq" id="WP_149114110.1">
    <property type="nucleotide sequence ID" value="NZ_CP042425.1"/>
</dbReference>
<sequence length="689" mass="76234">MTATTTEMPVRNIAGLDLSRMLDREWLVTNGLGGFATGTICGASTRRYHGLLVAAHPAPLGRLMMFNHLTEQFRFPDFSVAKFGGVEKAGSKLEIHGADVLTDFRLDAGLPIWRFESNGHVIEKQLFMPYGHNTVHVIYRLLSGPGPVRLKLRPSVHFRDYDAPVNIPFAGPYKLIASQGVYEIEGEHSGYPNLRLMLDGEHAALTVDGMSEEDVLYRVEENRGYEGIGTLYSPGQFRVNLRQDRPVVLSASTEPWALFQAVPAGKALELERARRTRLIAEADAQLQTGFGAELVLAADQFIITPATRPADIARATAAGVEARTIIAGYHWFTDWGRDTMISLEGLTLVTGRHAEAKYILHTFANHVRNGLIPNYFPDGANKGVYHTADATMWFFHALSRYIATTGDRETLRELLPTLRSIIAHHESGTDFGIGMDPADGLLKQGAEGYQLTWMDAKVDGWVVTPRRGKAVEINALWYNALVLLAGWLKQEGEADGERIQKLANRAQSSFNERFWNPAANCLFDVVDKEGGGNDPACRPNQVFAISLPNPVLHPSRWAAVMEVVEKKLFTPVGLRSLAPGEPDYKDKYYGDLRSRDAAYHQGTVWGWLIGPFVDAWKKTNPQHVANSRRWLAGFESHMSEACVGSISEVFDAESPFTPRACIAQAWSVAEVARCWAQSSTGGGDRKMKG</sequence>
<keyword evidence="4" id="KW-1185">Reference proteome</keyword>
<dbReference type="InterPro" id="IPR024742">
    <property type="entry name" value="Glycogen_debranch_N"/>
</dbReference>
<dbReference type="PANTHER" id="PTHR10569">
    <property type="entry name" value="GLYCOGEN DEBRANCHING ENZYME"/>
    <property type="match status" value="1"/>
</dbReference>
<dbReference type="OrthoDB" id="9761875at2"/>
<dbReference type="InterPro" id="IPR006451">
    <property type="entry name" value="Glycogen_debranch_arc"/>
</dbReference>
<dbReference type="GO" id="GO:0004134">
    <property type="term" value="F:4-alpha-glucanotransferase activity"/>
    <property type="evidence" value="ECO:0007669"/>
    <property type="project" value="InterPro"/>
</dbReference>
<dbReference type="GO" id="GO:0004135">
    <property type="term" value="F:amylo-alpha-1,6-glucosidase activity"/>
    <property type="evidence" value="ECO:0007669"/>
    <property type="project" value="UniProtKB-EC"/>
</dbReference>
<evidence type="ECO:0000313" key="3">
    <source>
        <dbReference type="EMBL" id="QEL19748.1"/>
    </source>
</evidence>
<dbReference type="FunFam" id="1.50.10.10:FF:000073">
    <property type="entry name" value="Glycogen debranching enzyme, hypothetical (TreX-like)"/>
    <property type="match status" value="1"/>
</dbReference>
<evidence type="ECO:0000259" key="2">
    <source>
        <dbReference type="Pfam" id="PF12439"/>
    </source>
</evidence>
<dbReference type="InterPro" id="IPR010401">
    <property type="entry name" value="AGL/Gdb1"/>
</dbReference>
<dbReference type="NCBIfam" id="TIGR01561">
    <property type="entry name" value="gde_arch"/>
    <property type="match status" value="1"/>
</dbReference>
<organism evidence="3 4">
    <name type="scientific">Limnoglobus roseus</name>
    <dbReference type="NCBI Taxonomy" id="2598579"/>
    <lineage>
        <taxon>Bacteria</taxon>
        <taxon>Pseudomonadati</taxon>
        <taxon>Planctomycetota</taxon>
        <taxon>Planctomycetia</taxon>
        <taxon>Gemmatales</taxon>
        <taxon>Gemmataceae</taxon>
        <taxon>Limnoglobus</taxon>
    </lineage>
</organism>
<protein>
    <submittedName>
        <fullName evidence="3">Inverting amylo-alpha-1,6-glucosidase</fullName>
        <ecNumber evidence="3">3.2.1.33</ecNumber>
    </submittedName>
</protein>
<dbReference type="Pfam" id="PF12439">
    <property type="entry name" value="GDE_N"/>
    <property type="match status" value="1"/>
</dbReference>
<feature type="domain" description="Glycogen debranching enzyme bacterial and archaeal type N-terminal" evidence="2">
    <location>
        <begin position="24"/>
        <end position="245"/>
    </location>
</feature>
<dbReference type="SUPFAM" id="SSF48208">
    <property type="entry name" value="Six-hairpin glycosidases"/>
    <property type="match status" value="1"/>
</dbReference>
<dbReference type="InterPro" id="IPR008928">
    <property type="entry name" value="6-hairpin_glycosidase_sf"/>
</dbReference>
<evidence type="ECO:0000313" key="4">
    <source>
        <dbReference type="Proteomes" id="UP000324974"/>
    </source>
</evidence>